<dbReference type="SUPFAM" id="SSF53850">
    <property type="entry name" value="Periplasmic binding protein-like II"/>
    <property type="match status" value="1"/>
</dbReference>
<dbReference type="Pfam" id="PF09084">
    <property type="entry name" value="NMT1"/>
    <property type="match status" value="1"/>
</dbReference>
<dbReference type="InterPro" id="IPR027939">
    <property type="entry name" value="NMT1/THI5"/>
</dbReference>
<dbReference type="GO" id="GO:0009228">
    <property type="term" value="P:thiamine biosynthetic process"/>
    <property type="evidence" value="ECO:0007669"/>
    <property type="project" value="InterPro"/>
</dbReference>
<evidence type="ECO:0000256" key="1">
    <source>
        <dbReference type="SAM" id="SignalP"/>
    </source>
</evidence>
<dbReference type="STRING" id="39490.ERS852448_02092"/>
<dbReference type="Gene3D" id="3.40.190.10">
    <property type="entry name" value="Periplasmic binding protein-like II"/>
    <property type="match status" value="2"/>
</dbReference>
<dbReference type="OrthoDB" id="9815602at2"/>
<keyword evidence="1" id="KW-0732">Signal</keyword>
<dbReference type="GeneID" id="97389925"/>
<dbReference type="RefSeq" id="WP_055290480.1">
    <property type="nucleotide sequence ID" value="NZ_CP173382.1"/>
</dbReference>
<evidence type="ECO:0000313" key="3">
    <source>
        <dbReference type="EMBL" id="CUN14904.1"/>
    </source>
</evidence>
<organism evidence="3 4">
    <name type="scientific">Eubacterium ramulus</name>
    <dbReference type="NCBI Taxonomy" id="39490"/>
    <lineage>
        <taxon>Bacteria</taxon>
        <taxon>Bacillati</taxon>
        <taxon>Bacillota</taxon>
        <taxon>Clostridia</taxon>
        <taxon>Eubacteriales</taxon>
        <taxon>Eubacteriaceae</taxon>
        <taxon>Eubacterium</taxon>
    </lineage>
</organism>
<protein>
    <submittedName>
        <fullName evidence="3">Putative thiamine biosynthesis protein HI_0357</fullName>
    </submittedName>
</protein>
<dbReference type="EMBL" id="CYYA01000014">
    <property type="protein sequence ID" value="CUN14904.1"/>
    <property type="molecule type" value="Genomic_DNA"/>
</dbReference>
<evidence type="ECO:0000313" key="4">
    <source>
        <dbReference type="Proteomes" id="UP000095492"/>
    </source>
</evidence>
<gene>
    <name evidence="3" type="ORF">ERS852448_02092</name>
</gene>
<sequence length="359" mass="38851">MKKDYLKKLAAVSVAAAMVFSMAACGNTDTGNHAGNASESSSAAAENTSKKDNKDLTKITFCLDWTPNTNHTGLYVAQQMGYYEQEGLDVQIVQPPEDGAALMCSAGQAQFAIEAQDTMAASLDSDAPLDITAVAAVLQHNTSGIMSRKGDGIDTPAGMTGKTYSTWESPIELATLETVVSEDGGDFSKVKLIPNDITDEPAALAAHQTDAIWVFYGWGGINAKQENTDCDFFFFKDINPVFDYYTPVIIANNTFLQEHPDIAKKFLEATQKGYEYAVQNPVDAANMLIAGDNTGSLKGSEELVQASQQYISDQYIADAAKWGFIDADRWNAFYSWLAENNLTSTDLTGKGFTNDYLGN</sequence>
<dbReference type="PANTHER" id="PTHR31528:SF3">
    <property type="entry name" value="THIAMINE BIOSYNTHESIS PROTEIN HI_0357-RELATED"/>
    <property type="match status" value="1"/>
</dbReference>
<evidence type="ECO:0000259" key="2">
    <source>
        <dbReference type="Pfam" id="PF09084"/>
    </source>
</evidence>
<proteinExistence type="predicted"/>
<name>A0A173UJ87_EUBRA</name>
<dbReference type="PANTHER" id="PTHR31528">
    <property type="entry name" value="4-AMINO-5-HYDROXYMETHYL-2-METHYLPYRIMIDINE PHOSPHATE SYNTHASE THI11-RELATED"/>
    <property type="match status" value="1"/>
</dbReference>
<accession>A0A173UJ87</accession>
<reference evidence="3 4" key="1">
    <citation type="submission" date="2015-09" db="EMBL/GenBank/DDBJ databases">
        <authorList>
            <consortium name="Pathogen Informatics"/>
        </authorList>
    </citation>
    <scope>NUCLEOTIDE SEQUENCE [LARGE SCALE GENOMIC DNA]</scope>
    <source>
        <strain evidence="3 4">2789STDY5608891</strain>
    </source>
</reference>
<dbReference type="Proteomes" id="UP000095492">
    <property type="component" value="Unassembled WGS sequence"/>
</dbReference>
<feature type="domain" description="SsuA/THI5-like" evidence="2">
    <location>
        <begin position="68"/>
        <end position="284"/>
    </location>
</feature>
<feature type="chain" id="PRO_5008013079" evidence="1">
    <location>
        <begin position="24"/>
        <end position="359"/>
    </location>
</feature>
<dbReference type="PROSITE" id="PS51257">
    <property type="entry name" value="PROKAR_LIPOPROTEIN"/>
    <property type="match status" value="1"/>
</dbReference>
<feature type="signal peptide" evidence="1">
    <location>
        <begin position="1"/>
        <end position="23"/>
    </location>
</feature>
<dbReference type="InterPro" id="IPR015168">
    <property type="entry name" value="SsuA/THI5"/>
</dbReference>
<dbReference type="AlphaFoldDB" id="A0A173UJ87"/>